<dbReference type="SUPFAM" id="SSF55785">
    <property type="entry name" value="PYP-like sensor domain (PAS domain)"/>
    <property type="match status" value="1"/>
</dbReference>
<dbReference type="PRINTS" id="PR00344">
    <property type="entry name" value="BCTRLSENSOR"/>
</dbReference>
<sequence>MKLKTKLRLGIGFLFMILLSFGAISLYQINRISESTALILKDNNHSLQYAKEMRVLIDQDSLQQATSVTAFKALLAKEQQNITENGEGKAVDQLSAALDRYLSTRSNRELTHIKSAIYQIEDLNMHAIVSKSQLSEKTVAQSTLYLGLAAFVFFIILFTFILSFPGFIANPLALLLDGIQEIGKKNYKQRLHFKGTEEFAQLATAFNDMARKLDSWESSNVAELKSEKIRTETIIAQMKDAVIGIDEKNQIIFLNHLASEVLHLNANDVVGKTVNEIADKSQLLKTVIDKKDNELLEIVLHERPNYFSVESNDINIAEVPDGEQAISYTQRNAGRVFILKNVTDFKELDQAKTNFMATISHELKTPIASIKMSLKLLEDRRIGELNGEQQNMVHHIQDDANRLLKITGELLDLAQVETGNIKLNVQQSDAREILDYALNAVKLQTQQKDIKVNLNAPKELPVLLADQEKTAWVLVNFLSNAIRYSGNHAQIDMSVVQNENQLTFSVKDYGKGIADQYKNDLFKRYFQVPTDGQHKSGSGLGLSISKDFIEAQQGKIWVESELGVGSTFSFSLPIAL</sequence>
<evidence type="ECO:0000256" key="4">
    <source>
        <dbReference type="ARBA" id="ARBA00022553"/>
    </source>
</evidence>
<dbReference type="InterPro" id="IPR004358">
    <property type="entry name" value="Sig_transdc_His_kin-like_C"/>
</dbReference>
<dbReference type="PROSITE" id="PS50112">
    <property type="entry name" value="PAS"/>
    <property type="match status" value="1"/>
</dbReference>
<dbReference type="RefSeq" id="WP_138721170.1">
    <property type="nucleotide sequence ID" value="NZ_SSHJ02000001.1"/>
</dbReference>
<dbReference type="EMBL" id="SSHJ02000001">
    <property type="protein sequence ID" value="MFN0253980.1"/>
    <property type="molecule type" value="Genomic_DNA"/>
</dbReference>
<keyword evidence="7" id="KW-0547">Nucleotide-binding</keyword>
<evidence type="ECO:0000256" key="3">
    <source>
        <dbReference type="ARBA" id="ARBA00012438"/>
    </source>
</evidence>
<dbReference type="InterPro" id="IPR035965">
    <property type="entry name" value="PAS-like_dom_sf"/>
</dbReference>
<name>A0ABW9J1G5_9SPHI</name>
<keyword evidence="9 17" id="KW-0067">ATP-binding</keyword>
<evidence type="ECO:0000256" key="5">
    <source>
        <dbReference type="ARBA" id="ARBA00022679"/>
    </source>
</evidence>
<dbReference type="InterPro" id="IPR000014">
    <property type="entry name" value="PAS"/>
</dbReference>
<keyword evidence="10 13" id="KW-1133">Transmembrane helix</keyword>
<keyword evidence="18" id="KW-1185">Reference proteome</keyword>
<feature type="domain" description="PAS" evidence="15">
    <location>
        <begin position="227"/>
        <end position="302"/>
    </location>
</feature>
<gene>
    <name evidence="17" type="ORF">E6A44_000240</name>
</gene>
<comment type="catalytic activity">
    <reaction evidence="1">
        <text>ATP + protein L-histidine = ADP + protein N-phospho-L-histidine.</text>
        <dbReference type="EC" id="2.7.13.3"/>
    </reaction>
</comment>
<evidence type="ECO:0000256" key="9">
    <source>
        <dbReference type="ARBA" id="ARBA00022840"/>
    </source>
</evidence>
<keyword evidence="8" id="KW-0418">Kinase</keyword>
<dbReference type="PANTHER" id="PTHR42878:SF7">
    <property type="entry name" value="SENSOR HISTIDINE KINASE GLRK"/>
    <property type="match status" value="1"/>
</dbReference>
<dbReference type="SMART" id="SM00388">
    <property type="entry name" value="HisKA"/>
    <property type="match status" value="1"/>
</dbReference>
<dbReference type="PROSITE" id="PS50885">
    <property type="entry name" value="HAMP"/>
    <property type="match status" value="1"/>
</dbReference>
<dbReference type="SUPFAM" id="SSF158472">
    <property type="entry name" value="HAMP domain-like"/>
    <property type="match status" value="1"/>
</dbReference>
<dbReference type="InterPro" id="IPR013767">
    <property type="entry name" value="PAS_fold"/>
</dbReference>
<dbReference type="InterPro" id="IPR003594">
    <property type="entry name" value="HATPase_dom"/>
</dbReference>
<dbReference type="Gene3D" id="3.30.450.20">
    <property type="entry name" value="PAS domain"/>
    <property type="match status" value="1"/>
</dbReference>
<organism evidence="17 18">
    <name type="scientific">Pedobacter ureilyticus</name>
    <dbReference type="NCBI Taxonomy" id="1393051"/>
    <lineage>
        <taxon>Bacteria</taxon>
        <taxon>Pseudomonadati</taxon>
        <taxon>Bacteroidota</taxon>
        <taxon>Sphingobacteriia</taxon>
        <taxon>Sphingobacteriales</taxon>
        <taxon>Sphingobacteriaceae</taxon>
        <taxon>Pedobacter</taxon>
    </lineage>
</organism>
<dbReference type="Pfam" id="PF02518">
    <property type="entry name" value="HATPase_c"/>
    <property type="match status" value="1"/>
</dbReference>
<dbReference type="PROSITE" id="PS50109">
    <property type="entry name" value="HIS_KIN"/>
    <property type="match status" value="1"/>
</dbReference>
<evidence type="ECO:0000256" key="10">
    <source>
        <dbReference type="ARBA" id="ARBA00022989"/>
    </source>
</evidence>
<dbReference type="Proteomes" id="UP001517247">
    <property type="component" value="Unassembled WGS sequence"/>
</dbReference>
<dbReference type="PANTHER" id="PTHR42878">
    <property type="entry name" value="TWO-COMPONENT HISTIDINE KINASE"/>
    <property type="match status" value="1"/>
</dbReference>
<comment type="caution">
    <text evidence="17">The sequence shown here is derived from an EMBL/GenBank/DDBJ whole genome shotgun (WGS) entry which is preliminary data.</text>
</comment>
<dbReference type="InterPro" id="IPR036097">
    <property type="entry name" value="HisK_dim/P_sf"/>
</dbReference>
<feature type="domain" description="Histidine kinase" evidence="14">
    <location>
        <begin position="358"/>
        <end position="576"/>
    </location>
</feature>
<dbReference type="CDD" id="cd06225">
    <property type="entry name" value="HAMP"/>
    <property type="match status" value="1"/>
</dbReference>
<keyword evidence="4" id="KW-0597">Phosphoprotein</keyword>
<dbReference type="InterPro" id="IPR036890">
    <property type="entry name" value="HATPase_C_sf"/>
</dbReference>
<evidence type="ECO:0000256" key="8">
    <source>
        <dbReference type="ARBA" id="ARBA00022777"/>
    </source>
</evidence>
<evidence type="ECO:0000313" key="18">
    <source>
        <dbReference type="Proteomes" id="UP001517247"/>
    </source>
</evidence>
<dbReference type="SMART" id="SM00304">
    <property type="entry name" value="HAMP"/>
    <property type="match status" value="1"/>
</dbReference>
<evidence type="ECO:0000256" key="11">
    <source>
        <dbReference type="ARBA" id="ARBA00023012"/>
    </source>
</evidence>
<keyword evidence="12 13" id="KW-0472">Membrane</keyword>
<dbReference type="InterPro" id="IPR005467">
    <property type="entry name" value="His_kinase_dom"/>
</dbReference>
<evidence type="ECO:0000256" key="6">
    <source>
        <dbReference type="ARBA" id="ARBA00022692"/>
    </source>
</evidence>
<evidence type="ECO:0000256" key="2">
    <source>
        <dbReference type="ARBA" id="ARBA00004141"/>
    </source>
</evidence>
<evidence type="ECO:0000256" key="1">
    <source>
        <dbReference type="ARBA" id="ARBA00000085"/>
    </source>
</evidence>
<comment type="subcellular location">
    <subcellularLocation>
        <location evidence="2">Membrane</location>
        <topology evidence="2">Multi-pass membrane protein</topology>
    </subcellularLocation>
</comment>
<feature type="transmembrane region" description="Helical" evidence="13">
    <location>
        <begin position="7"/>
        <end position="29"/>
    </location>
</feature>
<evidence type="ECO:0000259" key="14">
    <source>
        <dbReference type="PROSITE" id="PS50109"/>
    </source>
</evidence>
<feature type="transmembrane region" description="Helical" evidence="13">
    <location>
        <begin position="144"/>
        <end position="176"/>
    </location>
</feature>
<keyword evidence="11" id="KW-0902">Two-component regulatory system</keyword>
<dbReference type="SUPFAM" id="SSF55874">
    <property type="entry name" value="ATPase domain of HSP90 chaperone/DNA topoisomerase II/histidine kinase"/>
    <property type="match status" value="1"/>
</dbReference>
<keyword evidence="6 13" id="KW-0812">Transmembrane</keyword>
<dbReference type="InterPro" id="IPR050351">
    <property type="entry name" value="BphY/WalK/GraS-like"/>
</dbReference>
<dbReference type="Pfam" id="PF00989">
    <property type="entry name" value="PAS"/>
    <property type="match status" value="1"/>
</dbReference>
<keyword evidence="5" id="KW-0808">Transferase</keyword>
<dbReference type="GO" id="GO:0005524">
    <property type="term" value="F:ATP binding"/>
    <property type="evidence" value="ECO:0007669"/>
    <property type="project" value="UniProtKB-KW"/>
</dbReference>
<evidence type="ECO:0000259" key="16">
    <source>
        <dbReference type="PROSITE" id="PS50885"/>
    </source>
</evidence>
<feature type="domain" description="HAMP" evidence="16">
    <location>
        <begin position="166"/>
        <end position="218"/>
    </location>
</feature>
<evidence type="ECO:0000256" key="12">
    <source>
        <dbReference type="ARBA" id="ARBA00023136"/>
    </source>
</evidence>
<proteinExistence type="predicted"/>
<accession>A0ABW9J1G5</accession>
<reference evidence="17 18" key="1">
    <citation type="submission" date="2024-12" db="EMBL/GenBank/DDBJ databases">
        <authorList>
            <person name="Hu S."/>
        </authorList>
    </citation>
    <scope>NUCLEOTIDE SEQUENCE [LARGE SCALE GENOMIC DNA]</scope>
    <source>
        <strain evidence="17 18">THG-T11</strain>
    </source>
</reference>
<evidence type="ECO:0000259" key="15">
    <source>
        <dbReference type="PROSITE" id="PS50112"/>
    </source>
</evidence>
<evidence type="ECO:0000256" key="7">
    <source>
        <dbReference type="ARBA" id="ARBA00022741"/>
    </source>
</evidence>
<dbReference type="InterPro" id="IPR003661">
    <property type="entry name" value="HisK_dim/P_dom"/>
</dbReference>
<evidence type="ECO:0000313" key="17">
    <source>
        <dbReference type="EMBL" id="MFN0253980.1"/>
    </source>
</evidence>
<dbReference type="Gene3D" id="1.10.287.130">
    <property type="match status" value="1"/>
</dbReference>
<dbReference type="SUPFAM" id="SSF47384">
    <property type="entry name" value="Homodimeric domain of signal transducing histidine kinase"/>
    <property type="match status" value="1"/>
</dbReference>
<dbReference type="Gene3D" id="3.30.565.10">
    <property type="entry name" value="Histidine kinase-like ATPase, C-terminal domain"/>
    <property type="match status" value="1"/>
</dbReference>
<dbReference type="CDD" id="cd00082">
    <property type="entry name" value="HisKA"/>
    <property type="match status" value="1"/>
</dbReference>
<dbReference type="Pfam" id="PF00672">
    <property type="entry name" value="HAMP"/>
    <property type="match status" value="1"/>
</dbReference>
<protein>
    <recommendedName>
        <fullName evidence="3">histidine kinase</fullName>
        <ecNumber evidence="3">2.7.13.3</ecNumber>
    </recommendedName>
</protein>
<dbReference type="SMART" id="SM00387">
    <property type="entry name" value="HATPase_c"/>
    <property type="match status" value="1"/>
</dbReference>
<dbReference type="InterPro" id="IPR003660">
    <property type="entry name" value="HAMP_dom"/>
</dbReference>
<dbReference type="Pfam" id="PF00512">
    <property type="entry name" value="HisKA"/>
    <property type="match status" value="1"/>
</dbReference>
<dbReference type="Gene3D" id="6.10.340.10">
    <property type="match status" value="1"/>
</dbReference>
<dbReference type="EC" id="2.7.13.3" evidence="3"/>
<evidence type="ECO:0000256" key="13">
    <source>
        <dbReference type="SAM" id="Phobius"/>
    </source>
</evidence>